<reference evidence="2 3" key="1">
    <citation type="submission" date="2024-01" db="EMBL/GenBank/DDBJ databases">
        <authorList>
            <person name="Allen C."/>
            <person name="Tagirdzhanova G."/>
        </authorList>
    </citation>
    <scope>NUCLEOTIDE SEQUENCE [LARGE SCALE GENOMIC DNA]</scope>
</reference>
<dbReference type="Gene3D" id="3.40.50.1820">
    <property type="entry name" value="alpha/beta hydrolase"/>
    <property type="match status" value="1"/>
</dbReference>
<keyword evidence="3" id="KW-1185">Reference proteome</keyword>
<protein>
    <recommendedName>
        <fullName evidence="1">Alpha/beta hydrolase fold-3 domain-containing protein</fullName>
    </recommendedName>
</protein>
<gene>
    <name evidence="2" type="ORF">SEUCBS140593_006883</name>
</gene>
<organism evidence="2 3">
    <name type="scientific">Sporothrix eucalyptigena</name>
    <dbReference type="NCBI Taxonomy" id="1812306"/>
    <lineage>
        <taxon>Eukaryota</taxon>
        <taxon>Fungi</taxon>
        <taxon>Dikarya</taxon>
        <taxon>Ascomycota</taxon>
        <taxon>Pezizomycotina</taxon>
        <taxon>Sordariomycetes</taxon>
        <taxon>Sordariomycetidae</taxon>
        <taxon>Ophiostomatales</taxon>
        <taxon>Ophiostomataceae</taxon>
        <taxon>Sporothrix</taxon>
    </lineage>
</organism>
<proteinExistence type="predicted"/>
<dbReference type="InterPro" id="IPR013094">
    <property type="entry name" value="AB_hydrolase_3"/>
</dbReference>
<evidence type="ECO:0000259" key="1">
    <source>
        <dbReference type="Pfam" id="PF07859"/>
    </source>
</evidence>
<evidence type="ECO:0000313" key="3">
    <source>
        <dbReference type="Proteomes" id="UP001642482"/>
    </source>
</evidence>
<dbReference type="Proteomes" id="UP001642482">
    <property type="component" value="Unassembled WGS sequence"/>
</dbReference>
<comment type="caution">
    <text evidence="2">The sequence shown here is derived from an EMBL/GenBank/DDBJ whole genome shotgun (WGS) entry which is preliminary data.</text>
</comment>
<accession>A0ABP0C8I6</accession>
<dbReference type="Pfam" id="PF07859">
    <property type="entry name" value="Abhydrolase_3"/>
    <property type="match status" value="1"/>
</dbReference>
<dbReference type="InterPro" id="IPR029058">
    <property type="entry name" value="AB_hydrolase_fold"/>
</dbReference>
<sequence length="240" mass="26274">MLTDVYVQVSAWISDVDNLYNALPALKQSGVVTDPIKGGFLRNGPSAGGNIAAVIAGTLVAPPEKQEALLAGLPRFKAHLTGVFAAVPLLTTEEPVPENYLPLMRCRKENADSPNLKRTVIHSMVAMYGADVHSPWFTPLMLNDGTGENVFVAANHAPKVFLQVCSQECLRDDGIIYRNWLRAAGNVDVRLVKMEGHGHSAWVTPVMTSPEHREELEKVTLEGMAWLLDKEWDGNTDGVY</sequence>
<dbReference type="SUPFAM" id="SSF53474">
    <property type="entry name" value="alpha/beta-Hydrolases"/>
    <property type="match status" value="1"/>
</dbReference>
<name>A0ABP0C8I6_9PEZI</name>
<evidence type="ECO:0000313" key="2">
    <source>
        <dbReference type="EMBL" id="CAK7228340.1"/>
    </source>
</evidence>
<dbReference type="EMBL" id="CAWUHD010000078">
    <property type="protein sequence ID" value="CAK7228340.1"/>
    <property type="molecule type" value="Genomic_DNA"/>
</dbReference>
<feature type="domain" description="Alpha/beta hydrolase fold-3" evidence="1">
    <location>
        <begin position="44"/>
        <end position="201"/>
    </location>
</feature>